<dbReference type="PANTHER" id="PTHR47469">
    <property type="entry name" value="MONOOXYGENASE-LIKE"/>
    <property type="match status" value="1"/>
</dbReference>
<dbReference type="AlphaFoldDB" id="A0AAV1XNN5"/>
<sequence>MVGGKRKGKAVIVGGSIGGIASAHGLISAGWDVIVIEKTCSPPTGTPTGAGLGLDPLAQSIIASWLPHPQLLYNTTLPLTTDLNHFTDTHNNLTTVLTRDEGYNFRASHWPHLHSLLYNALPPNIFLWGHFLLSFKVSDDKASVVIKAKVVESGEVIEIVADLLVAADGSLSSIRHNYLPHFKLRYSGYCAWRGVLDFSEIENSDTMTGIRNAYPDLGKCLYFELSSGTHSVLYELPNKKLNWIWYVNQPEPQIEGSSVTKKVSSEMIQSMHEEAEKVWSPELAKVIKETKDPFLNFIYDSDPLGKIFWDNVVLVGDAAHPTTPHCLRSTNMSILDAAVLGKCLDKWGSQKLGSALEEYQLIRLPVTSKQVLHARRLGRIKQGLVLPDREPLDPKSAKPEDCEDLLQRNTPFFSHVPLLITKIPSSI</sequence>
<dbReference type="EMBL" id="CAXHTB010000017">
    <property type="protein sequence ID" value="CAL0323167.1"/>
    <property type="molecule type" value="Genomic_DNA"/>
</dbReference>
<reference evidence="1 2" key="1">
    <citation type="submission" date="2024-03" db="EMBL/GenBank/DDBJ databases">
        <authorList>
            <person name="Martinez-Hernandez J."/>
        </authorList>
    </citation>
    <scope>NUCLEOTIDE SEQUENCE [LARGE SCALE GENOMIC DNA]</scope>
</reference>
<name>A0AAV1XNN5_LUPLU</name>
<accession>A0AAV1XNN5</accession>
<evidence type="ECO:0000313" key="2">
    <source>
        <dbReference type="Proteomes" id="UP001497480"/>
    </source>
</evidence>
<dbReference type="InterPro" id="IPR053212">
    <property type="entry name" value="DHP_3-monooxygenase"/>
</dbReference>
<dbReference type="SUPFAM" id="SSF51905">
    <property type="entry name" value="FAD/NAD(P)-binding domain"/>
    <property type="match status" value="1"/>
</dbReference>
<comment type="caution">
    <text evidence="1">The sequence shown here is derived from an EMBL/GenBank/DDBJ whole genome shotgun (WGS) entry which is preliminary data.</text>
</comment>
<protein>
    <recommendedName>
        <fullName evidence="3">FAD-binding domain-containing protein</fullName>
    </recommendedName>
</protein>
<keyword evidence="2" id="KW-1185">Reference proteome</keyword>
<dbReference type="PANTHER" id="PTHR47469:SF2">
    <property type="entry name" value="OS06G0597600 PROTEIN"/>
    <property type="match status" value="1"/>
</dbReference>
<evidence type="ECO:0000313" key="1">
    <source>
        <dbReference type="EMBL" id="CAL0323167.1"/>
    </source>
</evidence>
<dbReference type="Proteomes" id="UP001497480">
    <property type="component" value="Unassembled WGS sequence"/>
</dbReference>
<dbReference type="SUPFAM" id="SSF54373">
    <property type="entry name" value="FAD-linked reductases, C-terminal domain"/>
    <property type="match status" value="1"/>
</dbReference>
<dbReference type="Gene3D" id="3.50.50.60">
    <property type="entry name" value="FAD/NAD(P)-binding domain"/>
    <property type="match status" value="1"/>
</dbReference>
<proteinExistence type="predicted"/>
<dbReference type="InterPro" id="IPR036188">
    <property type="entry name" value="FAD/NAD-bd_sf"/>
</dbReference>
<organism evidence="1 2">
    <name type="scientific">Lupinus luteus</name>
    <name type="common">European yellow lupine</name>
    <dbReference type="NCBI Taxonomy" id="3873"/>
    <lineage>
        <taxon>Eukaryota</taxon>
        <taxon>Viridiplantae</taxon>
        <taxon>Streptophyta</taxon>
        <taxon>Embryophyta</taxon>
        <taxon>Tracheophyta</taxon>
        <taxon>Spermatophyta</taxon>
        <taxon>Magnoliopsida</taxon>
        <taxon>eudicotyledons</taxon>
        <taxon>Gunneridae</taxon>
        <taxon>Pentapetalae</taxon>
        <taxon>rosids</taxon>
        <taxon>fabids</taxon>
        <taxon>Fabales</taxon>
        <taxon>Fabaceae</taxon>
        <taxon>Papilionoideae</taxon>
        <taxon>50 kb inversion clade</taxon>
        <taxon>genistoids sensu lato</taxon>
        <taxon>core genistoids</taxon>
        <taxon>Genisteae</taxon>
        <taxon>Lupinus</taxon>
    </lineage>
</organism>
<gene>
    <name evidence="1" type="ORF">LLUT_LOCUS24227</name>
</gene>
<evidence type="ECO:0008006" key="3">
    <source>
        <dbReference type="Google" id="ProtNLM"/>
    </source>
</evidence>
<dbReference type="PRINTS" id="PR00420">
    <property type="entry name" value="RNGMNOXGNASE"/>
</dbReference>